<evidence type="ECO:0000256" key="1">
    <source>
        <dbReference type="SAM" id="MobiDB-lite"/>
    </source>
</evidence>
<keyword evidence="2" id="KW-0812">Transmembrane</keyword>
<sequence length="112" mass="12332">MEWTYLTYTIADYGISIGLVLVCIIGVFVTFFNSKAGQEFIVERVIGVNPSKAHGHGHDHGNEDGQNHTNNDPSLQQSYAQMKEKSIFYIGIFCCLLGGMTLSLTAVLIFQG</sequence>
<keyword evidence="2" id="KW-0472">Membrane</keyword>
<feature type="compositionally biased region" description="Basic and acidic residues" evidence="1">
    <location>
        <begin position="56"/>
        <end position="66"/>
    </location>
</feature>
<dbReference type="EMBL" id="CAJOBB010030174">
    <property type="protein sequence ID" value="CAF4441790.1"/>
    <property type="molecule type" value="Genomic_DNA"/>
</dbReference>
<gene>
    <name evidence="3" type="ORF">KXQ929_LOCUS53434</name>
</gene>
<feature type="transmembrane region" description="Helical" evidence="2">
    <location>
        <begin position="13"/>
        <end position="32"/>
    </location>
</feature>
<accession>A0A820RSI5</accession>
<feature type="transmembrane region" description="Helical" evidence="2">
    <location>
        <begin position="87"/>
        <end position="110"/>
    </location>
</feature>
<feature type="region of interest" description="Disordered" evidence="1">
    <location>
        <begin position="52"/>
        <end position="74"/>
    </location>
</feature>
<evidence type="ECO:0000313" key="3">
    <source>
        <dbReference type="EMBL" id="CAF4441790.1"/>
    </source>
</evidence>
<comment type="caution">
    <text evidence="3">The sequence shown here is derived from an EMBL/GenBank/DDBJ whole genome shotgun (WGS) entry which is preliminary data.</text>
</comment>
<protein>
    <submittedName>
        <fullName evidence="3">Uncharacterized protein</fullName>
    </submittedName>
</protein>
<reference evidence="3" key="1">
    <citation type="submission" date="2021-02" db="EMBL/GenBank/DDBJ databases">
        <authorList>
            <person name="Nowell W R."/>
        </authorList>
    </citation>
    <scope>NUCLEOTIDE SEQUENCE</scope>
</reference>
<evidence type="ECO:0000313" key="4">
    <source>
        <dbReference type="Proteomes" id="UP000663868"/>
    </source>
</evidence>
<feature type="non-terminal residue" evidence="3">
    <location>
        <position position="112"/>
    </location>
</feature>
<proteinExistence type="predicted"/>
<organism evidence="3 4">
    <name type="scientific">Adineta steineri</name>
    <dbReference type="NCBI Taxonomy" id="433720"/>
    <lineage>
        <taxon>Eukaryota</taxon>
        <taxon>Metazoa</taxon>
        <taxon>Spiralia</taxon>
        <taxon>Gnathifera</taxon>
        <taxon>Rotifera</taxon>
        <taxon>Eurotatoria</taxon>
        <taxon>Bdelloidea</taxon>
        <taxon>Adinetida</taxon>
        <taxon>Adinetidae</taxon>
        <taxon>Adineta</taxon>
    </lineage>
</organism>
<dbReference type="Proteomes" id="UP000663868">
    <property type="component" value="Unassembled WGS sequence"/>
</dbReference>
<dbReference type="AlphaFoldDB" id="A0A820RSI5"/>
<evidence type="ECO:0000256" key="2">
    <source>
        <dbReference type="SAM" id="Phobius"/>
    </source>
</evidence>
<keyword evidence="2" id="KW-1133">Transmembrane helix</keyword>
<name>A0A820RSI5_9BILA</name>